<evidence type="ECO:0000256" key="1">
    <source>
        <dbReference type="ARBA" id="ARBA00001974"/>
    </source>
</evidence>
<evidence type="ECO:0000256" key="2">
    <source>
        <dbReference type="ARBA" id="ARBA00009347"/>
    </source>
</evidence>
<feature type="domain" description="Acyl-CoA dehydrogenase/oxidase N-terminal" evidence="9">
    <location>
        <begin position="11"/>
        <end position="98"/>
    </location>
</feature>
<dbReference type="InterPro" id="IPR036250">
    <property type="entry name" value="AcylCo_DH-like_C"/>
</dbReference>
<dbReference type="Pfam" id="PF02770">
    <property type="entry name" value="Acyl-CoA_dh_M"/>
    <property type="match status" value="1"/>
</dbReference>
<dbReference type="PANTHER" id="PTHR43884">
    <property type="entry name" value="ACYL-COA DEHYDROGENASE"/>
    <property type="match status" value="1"/>
</dbReference>
<evidence type="ECO:0000256" key="3">
    <source>
        <dbReference type="ARBA" id="ARBA00022630"/>
    </source>
</evidence>
<dbReference type="SUPFAM" id="SSF56645">
    <property type="entry name" value="Acyl-CoA dehydrogenase NM domain-like"/>
    <property type="match status" value="1"/>
</dbReference>
<protein>
    <submittedName>
        <fullName evidence="10">Acyl-CoA/acyl-ACP dehydrogenase</fullName>
    </submittedName>
</protein>
<dbReference type="InterPro" id="IPR006091">
    <property type="entry name" value="Acyl-CoA_Oxase/DH_mid-dom"/>
</dbReference>
<feature type="domain" description="Acyl-CoA oxidase/dehydrogenase middle" evidence="8">
    <location>
        <begin position="130"/>
        <end position="220"/>
    </location>
</feature>
<evidence type="ECO:0000256" key="6">
    <source>
        <dbReference type="RuleBase" id="RU362125"/>
    </source>
</evidence>
<name>A0ABT4GA18_9BACL</name>
<evidence type="ECO:0000259" key="8">
    <source>
        <dbReference type="Pfam" id="PF02770"/>
    </source>
</evidence>
<keyword evidence="4 6" id="KW-0274">FAD</keyword>
<evidence type="ECO:0000313" key="11">
    <source>
        <dbReference type="Proteomes" id="UP001527099"/>
    </source>
</evidence>
<keyword evidence="11" id="KW-1185">Reference proteome</keyword>
<comment type="cofactor">
    <cofactor evidence="1 6">
        <name>FAD</name>
        <dbReference type="ChEBI" id="CHEBI:57692"/>
    </cofactor>
</comment>
<dbReference type="Gene3D" id="1.20.140.10">
    <property type="entry name" value="Butyryl-CoA Dehydrogenase, subunit A, domain 3"/>
    <property type="match status" value="1"/>
</dbReference>
<dbReference type="Proteomes" id="UP001527099">
    <property type="component" value="Unassembled WGS sequence"/>
</dbReference>
<dbReference type="CDD" id="cd00567">
    <property type="entry name" value="ACAD"/>
    <property type="match status" value="1"/>
</dbReference>
<dbReference type="InterPro" id="IPR009100">
    <property type="entry name" value="AcylCoA_DH/oxidase_NM_dom_sf"/>
</dbReference>
<dbReference type="Pfam" id="PF02771">
    <property type="entry name" value="Acyl-CoA_dh_N"/>
    <property type="match status" value="1"/>
</dbReference>
<dbReference type="Pfam" id="PF00441">
    <property type="entry name" value="Acyl-CoA_dh_1"/>
    <property type="match status" value="1"/>
</dbReference>
<dbReference type="InterPro" id="IPR013786">
    <property type="entry name" value="AcylCoA_DH/ox_N"/>
</dbReference>
<dbReference type="InterPro" id="IPR009075">
    <property type="entry name" value="AcylCo_DH/oxidase_C"/>
</dbReference>
<organism evidence="10 11">
    <name type="scientific">Paenibacillus alginolyticus</name>
    <dbReference type="NCBI Taxonomy" id="59839"/>
    <lineage>
        <taxon>Bacteria</taxon>
        <taxon>Bacillati</taxon>
        <taxon>Bacillota</taxon>
        <taxon>Bacilli</taxon>
        <taxon>Bacillales</taxon>
        <taxon>Paenibacillaceae</taxon>
        <taxon>Paenibacillus</taxon>
    </lineage>
</organism>
<dbReference type="RefSeq" id="WP_268614583.1">
    <property type="nucleotide sequence ID" value="NZ_JAMDMX010000026.1"/>
</dbReference>
<feature type="domain" description="Acyl-CoA dehydrogenase/oxidase C-terminal" evidence="7">
    <location>
        <begin position="245"/>
        <end position="361"/>
    </location>
</feature>
<accession>A0ABT4GA18</accession>
<comment type="caution">
    <text evidence="10">The sequence shown here is derived from an EMBL/GenBank/DDBJ whole genome shotgun (WGS) entry which is preliminary data.</text>
</comment>
<keyword evidence="5 6" id="KW-0560">Oxidoreductase</keyword>
<reference evidence="10 11" key="1">
    <citation type="submission" date="2022-05" db="EMBL/GenBank/DDBJ databases">
        <title>Genome Sequencing of Bee-Associated Microbes.</title>
        <authorList>
            <person name="Dunlap C."/>
        </authorList>
    </citation>
    <scope>NUCLEOTIDE SEQUENCE [LARGE SCALE GENOMIC DNA]</scope>
    <source>
        <strain evidence="10 11">NRRL B-14421</strain>
    </source>
</reference>
<dbReference type="InterPro" id="IPR037069">
    <property type="entry name" value="AcylCoA_DH/ox_N_sf"/>
</dbReference>
<evidence type="ECO:0000256" key="5">
    <source>
        <dbReference type="ARBA" id="ARBA00023002"/>
    </source>
</evidence>
<evidence type="ECO:0000313" key="10">
    <source>
        <dbReference type="EMBL" id="MCY9693029.1"/>
    </source>
</evidence>
<evidence type="ECO:0000259" key="7">
    <source>
        <dbReference type="Pfam" id="PF00441"/>
    </source>
</evidence>
<evidence type="ECO:0000259" key="9">
    <source>
        <dbReference type="Pfam" id="PF02771"/>
    </source>
</evidence>
<gene>
    <name evidence="10" type="ORF">M5X19_08990</name>
</gene>
<dbReference type="Gene3D" id="2.40.110.10">
    <property type="entry name" value="Butyryl-CoA Dehydrogenase, subunit A, domain 2"/>
    <property type="match status" value="1"/>
</dbReference>
<proteinExistence type="inferred from homology"/>
<dbReference type="PANTHER" id="PTHR43884:SF25">
    <property type="entry name" value="ACYL-COA DEHYDROGENASE YDBM-RELATED"/>
    <property type="match status" value="1"/>
</dbReference>
<evidence type="ECO:0000256" key="4">
    <source>
        <dbReference type="ARBA" id="ARBA00022827"/>
    </source>
</evidence>
<sequence length="386" mass="42754">MNRVIDQYIRSEEERAWARKTEELAALFAGRATRHDQEGSFPFENFADLREAGYLKLTVPQEFGGNGLSLYALVMLQERLAYGDGSTALAVGWHVGQILHLRTTRKWPEAIFADLCRSVVSDGTMINTFASEAASGSPSRGGKPETTAVPADGGWRITGRKTFSTLSPILDRFVVSAYIPDEDCTDDFLIHRTDRVTLVETWDTLGMRATGSHDVVLDGVFVDKDMRLSGKGMDDGGGWLLHIPACYMGIALAARDYALEFARSYRPNHMNEPIAALPSVQHSIGEMEIELRTARSLLYAAADRWDREKEDRPALKPELGLAKYVATNNAIKIVDLAMRIVGAASLSRNRPLERYYRDVRAGLHNPPMDSTVLHTLAKAALAETPK</sequence>
<keyword evidence="3 6" id="KW-0285">Flavoprotein</keyword>
<dbReference type="Gene3D" id="1.10.540.10">
    <property type="entry name" value="Acyl-CoA dehydrogenase/oxidase, N-terminal domain"/>
    <property type="match status" value="1"/>
</dbReference>
<dbReference type="InterPro" id="IPR046373">
    <property type="entry name" value="Acyl-CoA_Oxase/DH_mid-dom_sf"/>
</dbReference>
<dbReference type="SUPFAM" id="SSF47203">
    <property type="entry name" value="Acyl-CoA dehydrogenase C-terminal domain-like"/>
    <property type="match status" value="1"/>
</dbReference>
<dbReference type="EMBL" id="JAMDMX010000026">
    <property type="protein sequence ID" value="MCY9693029.1"/>
    <property type="molecule type" value="Genomic_DNA"/>
</dbReference>
<comment type="similarity">
    <text evidence="2 6">Belongs to the acyl-CoA dehydrogenase family.</text>
</comment>
<dbReference type="PIRSF" id="PIRSF016578">
    <property type="entry name" value="HsaA"/>
    <property type="match status" value="1"/>
</dbReference>